<dbReference type="eggNOG" id="COG3290">
    <property type="taxonomic scope" value="Bacteria"/>
</dbReference>
<feature type="transmembrane region" description="Helical" evidence="1">
    <location>
        <begin position="117"/>
        <end position="138"/>
    </location>
</feature>
<dbReference type="PANTHER" id="PTHR40448:SF1">
    <property type="entry name" value="TWO-COMPONENT SENSOR HISTIDINE KINASE"/>
    <property type="match status" value="1"/>
</dbReference>
<dbReference type="EMBL" id="AZCZ01000002">
    <property type="protein sequence ID" value="KRK39509.1"/>
    <property type="molecule type" value="Genomic_DNA"/>
</dbReference>
<keyword evidence="1" id="KW-0812">Transmembrane</keyword>
<feature type="transmembrane region" description="Helical" evidence="1">
    <location>
        <begin position="12"/>
        <end position="33"/>
    </location>
</feature>
<feature type="transmembrane region" description="Helical" evidence="1">
    <location>
        <begin position="45"/>
        <end position="73"/>
    </location>
</feature>
<gene>
    <name evidence="3" type="ORF">FD07_GL000683</name>
</gene>
<dbReference type="RefSeq" id="WP_020089086.1">
    <property type="nucleotide sequence ID" value="NZ_AZCZ01000002.1"/>
</dbReference>
<dbReference type="AlphaFoldDB" id="A0A0R1GZ80"/>
<comment type="caution">
    <text evidence="3">The sequence shown here is derived from an EMBL/GenBank/DDBJ whole genome shotgun (WGS) entry which is preliminary data.</text>
</comment>
<feature type="transmembrane region" description="Helical" evidence="1">
    <location>
        <begin position="159"/>
        <end position="182"/>
    </location>
</feature>
<evidence type="ECO:0000313" key="4">
    <source>
        <dbReference type="Proteomes" id="UP000051176"/>
    </source>
</evidence>
<feature type="domain" description="Sensor histidine kinase NatK-like C-terminal" evidence="2">
    <location>
        <begin position="334"/>
        <end position="432"/>
    </location>
</feature>
<dbReference type="SUPFAM" id="SSF55874">
    <property type="entry name" value="ATPase domain of HSP90 chaperone/DNA topoisomerase II/histidine kinase"/>
    <property type="match status" value="1"/>
</dbReference>
<accession>A0A0R1GZ80</accession>
<dbReference type="Gene3D" id="3.30.565.10">
    <property type="entry name" value="Histidine kinase-like ATPase, C-terminal domain"/>
    <property type="match status" value="1"/>
</dbReference>
<feature type="transmembrane region" description="Helical" evidence="1">
    <location>
        <begin position="80"/>
        <end position="97"/>
    </location>
</feature>
<evidence type="ECO:0000313" key="3">
    <source>
        <dbReference type="EMBL" id="KRK39509.1"/>
    </source>
</evidence>
<keyword evidence="1" id="KW-1133">Transmembrane helix</keyword>
<name>A0A0R1GZ80_9LACO</name>
<evidence type="ECO:0000256" key="1">
    <source>
        <dbReference type="SAM" id="Phobius"/>
    </source>
</evidence>
<dbReference type="STRING" id="357278.IV61_GL001621"/>
<organism evidence="3 4">
    <name type="scientific">Levilactobacillus parabrevis ATCC 53295</name>
    <dbReference type="NCBI Taxonomy" id="1267003"/>
    <lineage>
        <taxon>Bacteria</taxon>
        <taxon>Bacillati</taxon>
        <taxon>Bacillota</taxon>
        <taxon>Bacilli</taxon>
        <taxon>Lactobacillales</taxon>
        <taxon>Lactobacillaceae</taxon>
        <taxon>Levilactobacillus</taxon>
    </lineage>
</organism>
<proteinExistence type="predicted"/>
<dbReference type="InterPro" id="IPR032834">
    <property type="entry name" value="NatK-like_C"/>
</dbReference>
<dbReference type="Pfam" id="PF14501">
    <property type="entry name" value="HATPase_c_5"/>
    <property type="match status" value="1"/>
</dbReference>
<keyword evidence="4" id="KW-1185">Reference proteome</keyword>
<dbReference type="GO" id="GO:0042802">
    <property type="term" value="F:identical protein binding"/>
    <property type="evidence" value="ECO:0007669"/>
    <property type="project" value="TreeGrafter"/>
</dbReference>
<reference evidence="3 4" key="1">
    <citation type="journal article" date="2015" name="Genome Announc.">
        <title>Expanding the biotechnology potential of lactobacilli through comparative genomics of 213 strains and associated genera.</title>
        <authorList>
            <person name="Sun Z."/>
            <person name="Harris H.M."/>
            <person name="McCann A."/>
            <person name="Guo C."/>
            <person name="Argimon S."/>
            <person name="Zhang W."/>
            <person name="Yang X."/>
            <person name="Jeffery I.B."/>
            <person name="Cooney J.C."/>
            <person name="Kagawa T.F."/>
            <person name="Liu W."/>
            <person name="Song Y."/>
            <person name="Salvetti E."/>
            <person name="Wrobel A."/>
            <person name="Rasinkangas P."/>
            <person name="Parkhill J."/>
            <person name="Rea M.C."/>
            <person name="O'Sullivan O."/>
            <person name="Ritari J."/>
            <person name="Douillard F.P."/>
            <person name="Paul Ross R."/>
            <person name="Yang R."/>
            <person name="Briner A.E."/>
            <person name="Felis G.E."/>
            <person name="de Vos W.M."/>
            <person name="Barrangou R."/>
            <person name="Klaenhammer T.R."/>
            <person name="Caufield P.W."/>
            <person name="Cui Y."/>
            <person name="Zhang H."/>
            <person name="O'Toole P.W."/>
        </authorList>
    </citation>
    <scope>NUCLEOTIDE SEQUENCE [LARGE SCALE GENOMIC DNA]</scope>
    <source>
        <strain evidence="3 4">ATCC 53295</strain>
    </source>
</reference>
<dbReference type="PANTHER" id="PTHR40448">
    <property type="entry name" value="TWO-COMPONENT SENSOR HISTIDINE KINASE"/>
    <property type="match status" value="1"/>
</dbReference>
<protein>
    <submittedName>
        <fullName evidence="3">Signal transduction protein</fullName>
    </submittedName>
</protein>
<evidence type="ECO:0000259" key="2">
    <source>
        <dbReference type="Pfam" id="PF14501"/>
    </source>
</evidence>
<sequence>MMVDLLQIFGRHFWVNLVLAVAMQWFITLWVGVIRPQNWKLPLKWIGWGLIPAFIGELWALLIPPISALTYLIRHRRKSTLIFVNATIVIFLVVVLINDVCRQVFIELWGLTFTDSVSGVAARLIFQFFIYLLVSVGVSGMRIQPGNLDALEFSRKEQWTVMALLGSLAVLAEMSSLIIHHLQITHAMLTFALSIELVMILLITVSLFAFLQSFFHRQRVRANYQESLLKTRYDRRMSNQVRAIRQFKQNYQGQMLRLGDYLEAEDYEGLADYYQTLSSRWSATHHLVGIEADGLQRLSDPPLKSLLFQKLLAAQNKEREIRLEIPTPIKTLPMNSIELLRIMGILLDNAIEAPIVGDNPTIYCAILDYPDAVELAVANPVSQDNPPQINAFMRAGYTTKGGSHGLGLSTVHEIIDRTENAALQIAIKRGRLYFTVILTKPGR</sequence>
<keyword evidence="1" id="KW-0472">Membrane</keyword>
<dbReference type="InterPro" id="IPR036890">
    <property type="entry name" value="HATPase_C_sf"/>
</dbReference>
<dbReference type="Proteomes" id="UP000051176">
    <property type="component" value="Unassembled WGS sequence"/>
</dbReference>
<dbReference type="PATRIC" id="fig|1267003.4.peg.726"/>
<feature type="transmembrane region" description="Helical" evidence="1">
    <location>
        <begin position="188"/>
        <end position="211"/>
    </location>
</feature>